<dbReference type="InterPro" id="IPR003488">
    <property type="entry name" value="DprA"/>
</dbReference>
<comment type="caution">
    <text evidence="3">The sequence shown here is derived from an EMBL/GenBank/DDBJ whole genome shotgun (WGS) entry which is preliminary data.</text>
</comment>
<dbReference type="GO" id="GO:0009294">
    <property type="term" value="P:DNA-mediated transformation"/>
    <property type="evidence" value="ECO:0007669"/>
    <property type="project" value="InterPro"/>
</dbReference>
<dbReference type="Pfam" id="PF02481">
    <property type="entry name" value="DNA_processg_A"/>
    <property type="match status" value="1"/>
</dbReference>
<dbReference type="Proteomes" id="UP000306420">
    <property type="component" value="Unassembled WGS sequence"/>
</dbReference>
<accession>A0A5R9EH66</accession>
<dbReference type="RefSeq" id="WP_138403474.1">
    <property type="nucleotide sequence ID" value="NZ_VBSP01000001.1"/>
</dbReference>
<dbReference type="NCBIfam" id="TIGR00732">
    <property type="entry name" value="dprA"/>
    <property type="match status" value="1"/>
</dbReference>
<comment type="similarity">
    <text evidence="1">Belongs to the DprA/Smf family.</text>
</comment>
<gene>
    <name evidence="3" type="primary">dprA</name>
    <name evidence="3" type="ORF">FEZ33_00795</name>
</gene>
<proteinExistence type="inferred from homology"/>
<name>A0A5R9EH66_9LACT</name>
<dbReference type="EMBL" id="VBSP01000001">
    <property type="protein sequence ID" value="TLQ49552.1"/>
    <property type="molecule type" value="Genomic_DNA"/>
</dbReference>
<protein>
    <submittedName>
        <fullName evidence="3">DNA-protecting protein DprA</fullName>
    </submittedName>
</protein>
<dbReference type="PANTHER" id="PTHR43022:SF1">
    <property type="entry name" value="PROTEIN SMF"/>
    <property type="match status" value="1"/>
</dbReference>
<sequence length="301" mass="34489">MKLKIKEQLVFLKAKNVSHKVLATYLEVIMDDRLLREELEPQECQRILIEVKQRKQVKLAAEINFNHIRTTELTTLTQLAQHSIMIGEYHYPMLWYHTAQPPILVFYRGDIELLREPKVSVIGTRQITTYGKLVTREIIEALSKEAWVSVSGLALGVDASVHEYSLEHPNGRSIAIIPCGLDYYYPRANKYIQKRMEQQDLILSEYLPNIKPMKHHFVLRNRLVAGLSKATIVIEAAQKSGSLITANYALQYNREVFAVPGRITDEQSRGCNDLIQIGATPILDIPSMIDELRGIFQMQGY</sequence>
<evidence type="ECO:0000256" key="1">
    <source>
        <dbReference type="ARBA" id="ARBA00006525"/>
    </source>
</evidence>
<evidence type="ECO:0000313" key="4">
    <source>
        <dbReference type="Proteomes" id="UP000306420"/>
    </source>
</evidence>
<dbReference type="OrthoDB" id="9785707at2"/>
<reference evidence="3 4" key="1">
    <citation type="submission" date="2019-05" db="EMBL/GenBank/DDBJ databases">
        <title>The metagenome of a microbial culture collection derived from dairy environment covers the genomic content of the human microbiome.</title>
        <authorList>
            <person name="Roder T."/>
            <person name="Wuthrich D."/>
            <person name="Sattari Z."/>
            <person name="Von Ah U."/>
            <person name="Bar C."/>
            <person name="Ronchi F."/>
            <person name="Macpherson A.J."/>
            <person name="Ganal-Vonarburg S.C."/>
            <person name="Bruggmann R."/>
            <person name="Vergeres G."/>
        </authorList>
    </citation>
    <scope>NUCLEOTIDE SEQUENCE [LARGE SCALE GENOMIC DNA]</scope>
    <source>
        <strain evidence="3 4">FAM 24227</strain>
    </source>
</reference>
<evidence type="ECO:0000259" key="2">
    <source>
        <dbReference type="Pfam" id="PF02481"/>
    </source>
</evidence>
<dbReference type="PANTHER" id="PTHR43022">
    <property type="entry name" value="PROTEIN SMF"/>
    <property type="match status" value="1"/>
</dbReference>
<dbReference type="Gene3D" id="3.40.50.450">
    <property type="match status" value="1"/>
</dbReference>
<dbReference type="SUPFAM" id="SSF102405">
    <property type="entry name" value="MCP/YpsA-like"/>
    <property type="match status" value="1"/>
</dbReference>
<dbReference type="AlphaFoldDB" id="A0A5R9EH66"/>
<organism evidence="3 4">
    <name type="scientific">Ruoffia tabacinasalis</name>
    <dbReference type="NCBI Taxonomy" id="87458"/>
    <lineage>
        <taxon>Bacteria</taxon>
        <taxon>Bacillati</taxon>
        <taxon>Bacillota</taxon>
        <taxon>Bacilli</taxon>
        <taxon>Lactobacillales</taxon>
        <taxon>Aerococcaceae</taxon>
        <taxon>Ruoffia</taxon>
    </lineage>
</organism>
<dbReference type="InterPro" id="IPR057666">
    <property type="entry name" value="DrpA_SLOG"/>
</dbReference>
<feature type="domain" description="Smf/DprA SLOG" evidence="2">
    <location>
        <begin position="84"/>
        <end position="292"/>
    </location>
</feature>
<evidence type="ECO:0000313" key="3">
    <source>
        <dbReference type="EMBL" id="TLQ49552.1"/>
    </source>
</evidence>